<feature type="non-terminal residue" evidence="1">
    <location>
        <position position="281"/>
    </location>
</feature>
<sequence length="281" mass="30451">MFVYFEVLFHEVQQGVGFESKPGAAAAKAALRERGAQGVASRLGKMSKLRNAAGHPDVRLLHDIRRVFVEPAFDDNVQMKSKQVAEKVNQTEALMQSKVGSDQLSVKSFDPKLEGKSVEPQAMDMKSNTSQCKGIDGGKFQHDEAAINDILRKDISELKAELAAETGLEFELVATRVALASVTIGSGQLAQQVVELAPGKSEAEQEQMDPRVALADAKQRLEEVRHNAAEACQSALALAREAVAVAAPRECRRRDWRGRRCAAWVQGSGRQCAGLVAACVV</sequence>
<evidence type="ECO:0000313" key="1">
    <source>
        <dbReference type="EMBL" id="CAK0900152.1"/>
    </source>
</evidence>
<dbReference type="Proteomes" id="UP001189429">
    <property type="component" value="Unassembled WGS sequence"/>
</dbReference>
<name>A0ABN9XLP0_9DINO</name>
<dbReference type="EMBL" id="CAUYUJ010020732">
    <property type="protein sequence ID" value="CAK0900152.1"/>
    <property type="molecule type" value="Genomic_DNA"/>
</dbReference>
<organism evidence="1 2">
    <name type="scientific">Prorocentrum cordatum</name>
    <dbReference type="NCBI Taxonomy" id="2364126"/>
    <lineage>
        <taxon>Eukaryota</taxon>
        <taxon>Sar</taxon>
        <taxon>Alveolata</taxon>
        <taxon>Dinophyceae</taxon>
        <taxon>Prorocentrales</taxon>
        <taxon>Prorocentraceae</taxon>
        <taxon>Prorocentrum</taxon>
    </lineage>
</organism>
<comment type="caution">
    <text evidence="1">The sequence shown here is derived from an EMBL/GenBank/DDBJ whole genome shotgun (WGS) entry which is preliminary data.</text>
</comment>
<keyword evidence="2" id="KW-1185">Reference proteome</keyword>
<reference evidence="1" key="1">
    <citation type="submission" date="2023-10" db="EMBL/GenBank/DDBJ databases">
        <authorList>
            <person name="Chen Y."/>
            <person name="Shah S."/>
            <person name="Dougan E. K."/>
            <person name="Thang M."/>
            <person name="Chan C."/>
        </authorList>
    </citation>
    <scope>NUCLEOTIDE SEQUENCE [LARGE SCALE GENOMIC DNA]</scope>
</reference>
<accession>A0ABN9XLP0</accession>
<evidence type="ECO:0000313" key="2">
    <source>
        <dbReference type="Proteomes" id="UP001189429"/>
    </source>
</evidence>
<protein>
    <submittedName>
        <fullName evidence="1">Uncharacterized protein</fullName>
    </submittedName>
</protein>
<gene>
    <name evidence="1" type="ORF">PCOR1329_LOCUS77534</name>
</gene>
<proteinExistence type="predicted"/>